<dbReference type="AlphaFoldDB" id="A0A6V7PSV0"/>
<gene>
    <name evidence="1" type="ORF">CB5_LOCUS17072</name>
</gene>
<accession>A0A6V7PSV0</accession>
<evidence type="ECO:0000313" key="1">
    <source>
        <dbReference type="EMBL" id="CAD1833861.1"/>
    </source>
</evidence>
<sequence length="124" mass="14245">MFSPSRFKFYWRFGDETLELGLLPTSRHSGVGLCDTFAVQDWAPKWIAWERLIPKVGILTTTGPLGTVEPDSLRFWALWCISLKSVIAHWELLFNSSHALVSVFPFQSLRHRRRQGIAARVSRS</sequence>
<reference evidence="1" key="1">
    <citation type="submission" date="2020-07" db="EMBL/GenBank/DDBJ databases">
        <authorList>
            <person name="Lin J."/>
        </authorList>
    </citation>
    <scope>NUCLEOTIDE SEQUENCE</scope>
</reference>
<name>A0A6V7PSV0_ANACO</name>
<proteinExistence type="predicted"/>
<dbReference type="EMBL" id="LR862151">
    <property type="protein sequence ID" value="CAD1833861.1"/>
    <property type="molecule type" value="Genomic_DNA"/>
</dbReference>
<protein>
    <submittedName>
        <fullName evidence="1">Uncharacterized protein</fullName>
    </submittedName>
</protein>
<organism evidence="1">
    <name type="scientific">Ananas comosus var. bracteatus</name>
    <name type="common">red pineapple</name>
    <dbReference type="NCBI Taxonomy" id="296719"/>
    <lineage>
        <taxon>Eukaryota</taxon>
        <taxon>Viridiplantae</taxon>
        <taxon>Streptophyta</taxon>
        <taxon>Embryophyta</taxon>
        <taxon>Tracheophyta</taxon>
        <taxon>Spermatophyta</taxon>
        <taxon>Magnoliopsida</taxon>
        <taxon>Liliopsida</taxon>
        <taxon>Poales</taxon>
        <taxon>Bromeliaceae</taxon>
        <taxon>Bromelioideae</taxon>
        <taxon>Ananas</taxon>
    </lineage>
</organism>